<accession>A0A103E813</accession>
<proteinExistence type="inferred from homology"/>
<organism evidence="3 4">
    <name type="scientific">Burkholderia singularis</name>
    <dbReference type="NCBI Taxonomy" id="1503053"/>
    <lineage>
        <taxon>Bacteria</taxon>
        <taxon>Pseudomonadati</taxon>
        <taxon>Pseudomonadota</taxon>
        <taxon>Betaproteobacteria</taxon>
        <taxon>Burkholderiales</taxon>
        <taxon>Burkholderiaceae</taxon>
        <taxon>Burkholderia</taxon>
        <taxon>pseudomallei group</taxon>
    </lineage>
</organism>
<dbReference type="SUPFAM" id="SSF53850">
    <property type="entry name" value="Periplasmic binding protein-like II"/>
    <property type="match status" value="1"/>
</dbReference>
<evidence type="ECO:0000313" key="3">
    <source>
        <dbReference type="EMBL" id="KVE30044.1"/>
    </source>
</evidence>
<evidence type="ECO:0000256" key="1">
    <source>
        <dbReference type="ARBA" id="ARBA00009437"/>
    </source>
</evidence>
<name>A0A103E813_9BURK</name>
<comment type="similarity">
    <text evidence="1">Belongs to the LysR transcriptional regulatory family.</text>
</comment>
<comment type="caution">
    <text evidence="3">The sequence shown here is derived from an EMBL/GenBank/DDBJ whole genome shotgun (WGS) entry which is preliminary data.</text>
</comment>
<evidence type="ECO:0000313" key="4">
    <source>
        <dbReference type="Proteomes" id="UP000062788"/>
    </source>
</evidence>
<dbReference type="EMBL" id="LOWA01000008">
    <property type="protein sequence ID" value="KVE30044.1"/>
    <property type="molecule type" value="Genomic_DNA"/>
</dbReference>
<evidence type="ECO:0000259" key="2">
    <source>
        <dbReference type="Pfam" id="PF03466"/>
    </source>
</evidence>
<dbReference type="AlphaFoldDB" id="A0A103E813"/>
<dbReference type="InterPro" id="IPR058163">
    <property type="entry name" value="LysR-type_TF_proteobact-type"/>
</dbReference>
<gene>
    <name evidence="3" type="ORF">WS67_04070</name>
</gene>
<dbReference type="Pfam" id="PF03466">
    <property type="entry name" value="LysR_substrate"/>
    <property type="match status" value="1"/>
</dbReference>
<dbReference type="PANTHER" id="PTHR30537">
    <property type="entry name" value="HTH-TYPE TRANSCRIPTIONAL REGULATOR"/>
    <property type="match status" value="1"/>
</dbReference>
<dbReference type="PANTHER" id="PTHR30537:SF5">
    <property type="entry name" value="HTH-TYPE TRANSCRIPTIONAL ACTIVATOR TTDR-RELATED"/>
    <property type="match status" value="1"/>
</dbReference>
<dbReference type="Gene3D" id="3.40.190.290">
    <property type="match status" value="1"/>
</dbReference>
<protein>
    <recommendedName>
        <fullName evidence="2">LysR substrate-binding domain-containing protein</fullName>
    </recommendedName>
</protein>
<feature type="domain" description="LysR substrate-binding" evidence="2">
    <location>
        <begin position="22"/>
        <end position="132"/>
    </location>
</feature>
<reference evidence="3 4" key="1">
    <citation type="submission" date="2015-11" db="EMBL/GenBank/DDBJ databases">
        <title>Expanding the genomic diversity of Burkholderia species for the development of highly accurate diagnostics.</title>
        <authorList>
            <person name="Sahl J."/>
            <person name="Keim P."/>
            <person name="Wagner D."/>
        </authorList>
    </citation>
    <scope>NUCLEOTIDE SEQUENCE [LARGE SCALE GENOMIC DNA]</scope>
    <source>
        <strain evidence="3 4">TSV85</strain>
    </source>
</reference>
<keyword evidence="4" id="KW-1185">Reference proteome</keyword>
<dbReference type="InterPro" id="IPR005119">
    <property type="entry name" value="LysR_subst-bd"/>
</dbReference>
<sequence>MPRPPCRAIGRRAHPSLVVDNLSHLLNDHIDLAIHFGVPPDSSTVTKQMTDNYRVTCASPSYIAAHDKPTQTDALADLDFIFLLISTKPSSGRRFSRDGKTVNVRVPAHRAHATDGGAVAREWALEGRGIVMKSIWDGAGA</sequence>
<dbReference type="Proteomes" id="UP000062788">
    <property type="component" value="Unassembled WGS sequence"/>
</dbReference>